<dbReference type="InterPro" id="IPR050147">
    <property type="entry name" value="Ser/Thr_Dehydratase"/>
</dbReference>
<dbReference type="CDD" id="cd01562">
    <property type="entry name" value="Thr-dehyd"/>
    <property type="match status" value="1"/>
</dbReference>
<comment type="pathway">
    <text evidence="3 12">Amino-acid biosynthesis; L-isoleucine biosynthesis; 2-oxobutanoate from L-threonine: step 1/1.</text>
</comment>
<comment type="cofactor">
    <cofactor evidence="2 12">
        <name>pyridoxal 5'-phosphate</name>
        <dbReference type="ChEBI" id="CHEBI:597326"/>
    </cofactor>
</comment>
<dbReference type="eggNOG" id="COG1171">
    <property type="taxonomic scope" value="Bacteria"/>
</dbReference>
<sequence length="513" mass="57975">MNDYFEKILQAEVYEVAKKTPLEKAHNLSNTLNNDVFLKREDLQDVFSFKIRGAYNKMSKLTNSQLARGVITSSAGNHAQGVALSALKLNCQATILMPITTPLVKVNAVKNLKAKVILFGDNYDETYKEAIRISQERNLCFIHPFDDPEVIAGQGTIAIELEEQLKEQPYAIYIAVGGGGLISGISLYIKKIWPEVKIIGVEPEDADAMTKSLEESKIVELSSVGQFADGVAVKKIGNNTFDIGRKYIDKMITVNTDEICAAIKDVFEDTRSILEPAGALSIAGMKKDILNSNHSNRKMVAIACGANMNFERLRFVAERAELGECKEVMMAVEIPERPGSLIDFCKLLDNRNLTEFSYRMSNSINAQIFVGVQVYGLNDKKNLLNLFRNSEYSFIDISDDELSKNHLRHMVGGRLPKNFKEMDNRNFIELLYRFEFPERPGALINFLNNMKSNWSISVFHYRNYGADVGKIVIGVLIDKKEILEWNKFVRILGYKYWDETQNDTYKLFLGASD</sequence>
<reference evidence="15" key="1">
    <citation type="journal article" date="2014" name="Sci. Data">
        <title>Genomes of diverse isolates of the marine cyanobacterium Prochlorococcus.</title>
        <authorList>
            <person name="Biller S."/>
            <person name="Berube P."/>
            <person name="Thompson J."/>
            <person name="Kelly L."/>
            <person name="Roggensack S."/>
            <person name="Awad L."/>
            <person name="Roache-Johnson K."/>
            <person name="Ding H."/>
            <person name="Giovannoni S.J."/>
            <person name="Moore L.R."/>
            <person name="Chisholm S.W."/>
        </authorList>
    </citation>
    <scope>NUCLEOTIDE SEQUENCE [LARGE SCALE GENOMIC DNA]</scope>
    <source>
        <strain evidence="15">SB</strain>
    </source>
</reference>
<dbReference type="AlphaFoldDB" id="A0A0A2BAK4"/>
<dbReference type="GO" id="GO:0009097">
    <property type="term" value="P:isoleucine biosynthetic process"/>
    <property type="evidence" value="ECO:0007669"/>
    <property type="project" value="UniProtKB-UniRule"/>
</dbReference>
<dbReference type="GO" id="GO:0004794">
    <property type="term" value="F:threonine deaminase activity"/>
    <property type="evidence" value="ECO:0007669"/>
    <property type="project" value="UniProtKB-UniRule"/>
</dbReference>
<dbReference type="SUPFAM" id="SSF53686">
    <property type="entry name" value="Tryptophan synthase beta subunit-like PLP-dependent enzymes"/>
    <property type="match status" value="1"/>
</dbReference>
<dbReference type="InterPro" id="IPR038110">
    <property type="entry name" value="TD_ACT-like_sf"/>
</dbReference>
<dbReference type="GO" id="GO:0006567">
    <property type="term" value="P:L-threonine catabolic process"/>
    <property type="evidence" value="ECO:0007669"/>
    <property type="project" value="TreeGrafter"/>
</dbReference>
<dbReference type="CDD" id="cd04907">
    <property type="entry name" value="ACT_ThrD-I_2"/>
    <property type="match status" value="1"/>
</dbReference>
<evidence type="ECO:0000256" key="12">
    <source>
        <dbReference type="RuleBase" id="RU362012"/>
    </source>
</evidence>
<dbReference type="InterPro" id="IPR000634">
    <property type="entry name" value="Ser/Thr_deHydtase_PyrdxlP-BS"/>
</dbReference>
<dbReference type="OrthoDB" id="9811476at2"/>
<evidence type="ECO:0000256" key="2">
    <source>
        <dbReference type="ARBA" id="ARBA00001933"/>
    </source>
</evidence>
<feature type="domain" description="ACT-like" evidence="13">
    <location>
        <begin position="430"/>
        <end position="501"/>
    </location>
</feature>
<dbReference type="FunFam" id="3.40.50.1100:FF:000008">
    <property type="entry name" value="L-threonine dehydratase"/>
    <property type="match status" value="1"/>
</dbReference>
<comment type="caution">
    <text evidence="14">The sequence shown here is derived from an EMBL/GenBank/DDBJ whole genome shotgun (WGS) entry which is preliminary data.</text>
</comment>
<protein>
    <recommendedName>
        <fullName evidence="12">L-threonine dehydratase</fullName>
        <ecNumber evidence="12">4.3.1.19</ecNumber>
    </recommendedName>
    <alternativeName>
        <fullName evidence="12">Threonine deaminase</fullName>
    </alternativeName>
</protein>
<dbReference type="RefSeq" id="WP_032518886.1">
    <property type="nucleotide sequence ID" value="NZ_CP138981.1"/>
</dbReference>
<dbReference type="PROSITE" id="PS00165">
    <property type="entry name" value="DEHYDRATASE_SER_THR"/>
    <property type="match status" value="1"/>
</dbReference>
<dbReference type="Pfam" id="PF00585">
    <property type="entry name" value="Thr_dehydrat_C"/>
    <property type="match status" value="2"/>
</dbReference>
<comment type="catalytic activity">
    <reaction evidence="1 12">
        <text>L-threonine = 2-oxobutanoate + NH4(+)</text>
        <dbReference type="Rhea" id="RHEA:22108"/>
        <dbReference type="ChEBI" id="CHEBI:16763"/>
        <dbReference type="ChEBI" id="CHEBI:28938"/>
        <dbReference type="ChEBI" id="CHEBI:57926"/>
        <dbReference type="EC" id="4.3.1.19"/>
    </reaction>
</comment>
<evidence type="ECO:0000256" key="6">
    <source>
        <dbReference type="ARBA" id="ARBA00022624"/>
    </source>
</evidence>
<accession>A0A0A2BAK4</accession>
<evidence type="ECO:0000259" key="13">
    <source>
        <dbReference type="PROSITE" id="PS51672"/>
    </source>
</evidence>
<dbReference type="Gene3D" id="3.40.50.1100">
    <property type="match status" value="2"/>
</dbReference>
<organism evidence="14 15">
    <name type="scientific">Prochlorococcus marinus str. SB</name>
    <dbReference type="NCBI Taxonomy" id="59926"/>
    <lineage>
        <taxon>Bacteria</taxon>
        <taxon>Bacillati</taxon>
        <taxon>Cyanobacteriota</taxon>
        <taxon>Cyanophyceae</taxon>
        <taxon>Synechococcales</taxon>
        <taxon>Prochlorococcaceae</taxon>
        <taxon>Prochlorococcus</taxon>
    </lineage>
</organism>
<dbReference type="NCBIfam" id="TIGR01124">
    <property type="entry name" value="ilvA_2Cterm"/>
    <property type="match status" value="1"/>
</dbReference>
<dbReference type="InterPro" id="IPR001721">
    <property type="entry name" value="TD_ACT-like"/>
</dbReference>
<keyword evidence="9 12" id="KW-0456">Lyase</keyword>
<dbReference type="InterPro" id="IPR045865">
    <property type="entry name" value="ACT-like_dom_sf"/>
</dbReference>
<dbReference type="STRING" id="59926.EV02_0245"/>
<dbReference type="InterPro" id="IPR036052">
    <property type="entry name" value="TrpB-like_PALP_sf"/>
</dbReference>
<evidence type="ECO:0000256" key="4">
    <source>
        <dbReference type="ARBA" id="ARBA00010869"/>
    </source>
</evidence>
<proteinExistence type="inferred from homology"/>
<evidence type="ECO:0000256" key="9">
    <source>
        <dbReference type="ARBA" id="ARBA00023239"/>
    </source>
</evidence>
<dbReference type="PANTHER" id="PTHR48078">
    <property type="entry name" value="THREONINE DEHYDRATASE, MITOCHONDRIAL-RELATED"/>
    <property type="match status" value="1"/>
</dbReference>
<dbReference type="CDD" id="cd04906">
    <property type="entry name" value="ACT_ThrD-I_1"/>
    <property type="match status" value="1"/>
</dbReference>
<dbReference type="UniPathway" id="UPA00047">
    <property type="reaction ID" value="UER00054"/>
</dbReference>
<keyword evidence="5 12" id="KW-0028">Amino-acid biosynthesis</keyword>
<dbReference type="PROSITE" id="PS51672">
    <property type="entry name" value="ACT_LIKE"/>
    <property type="match status" value="2"/>
</dbReference>
<dbReference type="InterPro" id="IPR001926">
    <property type="entry name" value="TrpB-like_PALP"/>
</dbReference>
<feature type="domain" description="ACT-like" evidence="13">
    <location>
        <begin position="328"/>
        <end position="399"/>
    </location>
</feature>
<dbReference type="Gene3D" id="3.40.1020.10">
    <property type="entry name" value="Biosynthetic Threonine Deaminase, Domain 3"/>
    <property type="match status" value="1"/>
</dbReference>
<keyword evidence="7" id="KW-0677">Repeat</keyword>
<dbReference type="GO" id="GO:0030170">
    <property type="term" value="F:pyridoxal phosphate binding"/>
    <property type="evidence" value="ECO:0007669"/>
    <property type="project" value="InterPro"/>
</dbReference>
<gene>
    <name evidence="12" type="primary">ilvA</name>
    <name evidence="14" type="ORF">EV02_0245</name>
</gene>
<dbReference type="GO" id="GO:0006565">
    <property type="term" value="P:L-serine catabolic process"/>
    <property type="evidence" value="ECO:0007669"/>
    <property type="project" value="TreeGrafter"/>
</dbReference>
<dbReference type="Proteomes" id="UP000030345">
    <property type="component" value="Unassembled WGS sequence"/>
</dbReference>
<evidence type="ECO:0000256" key="8">
    <source>
        <dbReference type="ARBA" id="ARBA00022898"/>
    </source>
</evidence>
<evidence type="ECO:0000256" key="5">
    <source>
        <dbReference type="ARBA" id="ARBA00022605"/>
    </source>
</evidence>
<dbReference type="SUPFAM" id="SSF55021">
    <property type="entry name" value="ACT-like"/>
    <property type="match status" value="2"/>
</dbReference>
<evidence type="ECO:0000313" key="15">
    <source>
        <dbReference type="Proteomes" id="UP000030345"/>
    </source>
</evidence>
<keyword evidence="8 12" id="KW-0663">Pyridoxal phosphate</keyword>
<dbReference type="GO" id="GO:0003941">
    <property type="term" value="F:L-serine ammonia-lyase activity"/>
    <property type="evidence" value="ECO:0007669"/>
    <property type="project" value="TreeGrafter"/>
</dbReference>
<name>A0A0A2BAK4_PROMR</name>
<evidence type="ECO:0000256" key="7">
    <source>
        <dbReference type="ARBA" id="ARBA00022737"/>
    </source>
</evidence>
<comment type="subunit">
    <text evidence="12">Homotetramer.</text>
</comment>
<comment type="similarity">
    <text evidence="4 12">Belongs to the serine/threonine dehydratase family.</text>
</comment>
<keyword evidence="6 12" id="KW-0412">Isoleucine biosynthesis</keyword>
<evidence type="ECO:0000256" key="1">
    <source>
        <dbReference type="ARBA" id="ARBA00001274"/>
    </source>
</evidence>
<dbReference type="EMBL" id="JNAS01000001">
    <property type="protein sequence ID" value="KGG09659.1"/>
    <property type="molecule type" value="Genomic_DNA"/>
</dbReference>
<dbReference type="Pfam" id="PF00291">
    <property type="entry name" value="PALP"/>
    <property type="match status" value="1"/>
</dbReference>
<evidence type="ECO:0000313" key="14">
    <source>
        <dbReference type="EMBL" id="KGG09659.1"/>
    </source>
</evidence>
<dbReference type="EC" id="4.3.1.19" evidence="12"/>
<evidence type="ECO:0000256" key="10">
    <source>
        <dbReference type="ARBA" id="ARBA00023304"/>
    </source>
</evidence>
<dbReference type="NCBIfam" id="NF006674">
    <property type="entry name" value="PRK09224.1"/>
    <property type="match status" value="1"/>
</dbReference>
<keyword evidence="10 12" id="KW-0100">Branched-chain amino acid biosynthesis</keyword>
<dbReference type="PANTHER" id="PTHR48078:SF11">
    <property type="entry name" value="THREONINE DEHYDRATASE, MITOCHONDRIAL"/>
    <property type="match status" value="1"/>
</dbReference>
<evidence type="ECO:0000256" key="3">
    <source>
        <dbReference type="ARBA" id="ARBA00004810"/>
    </source>
</evidence>
<dbReference type="InterPro" id="IPR005787">
    <property type="entry name" value="Thr_deHydtase_biosynth"/>
</dbReference>
<comment type="function">
    <text evidence="11 12">Catalyzes the anaerobic formation of alpha-ketobutyrate and ammonia from threonine in a two-step reaction. The first step involved a dehydration of threonine and a production of enamine intermediates (aminocrotonate), which tautomerizes to its imine form (iminobutyrate). Both intermediates are unstable and short-lived. The second step is the nonenzymatic hydrolysis of the enamine/imine intermediates to form 2-ketobutyrate and free ammonia. In the low water environment of the cell, the second step is accelerated by RidA.</text>
</comment>
<evidence type="ECO:0000256" key="11">
    <source>
        <dbReference type="ARBA" id="ARBA00025527"/>
    </source>
</evidence>